<dbReference type="SMART" id="SM00640">
    <property type="entry name" value="Glyco_32"/>
    <property type="match status" value="1"/>
</dbReference>
<dbReference type="InterPro" id="IPR013148">
    <property type="entry name" value="Glyco_hydro_32_N"/>
</dbReference>
<feature type="domain" description="Glycosyl hydrolase family 32 N-terminal" evidence="6">
    <location>
        <begin position="41"/>
        <end position="346"/>
    </location>
</feature>
<evidence type="ECO:0000256" key="2">
    <source>
        <dbReference type="ARBA" id="ARBA00022801"/>
    </source>
</evidence>
<dbReference type="PANTHER" id="PTHR42800">
    <property type="entry name" value="EXOINULINASE INUD (AFU_ORTHOLOGUE AFUA_5G00480)"/>
    <property type="match status" value="1"/>
</dbReference>
<dbReference type="InterPro" id="IPR013320">
    <property type="entry name" value="ConA-like_dom_sf"/>
</dbReference>
<dbReference type="Pfam" id="PF00251">
    <property type="entry name" value="Glyco_hydro_32N"/>
    <property type="match status" value="1"/>
</dbReference>
<evidence type="ECO:0000256" key="1">
    <source>
        <dbReference type="ARBA" id="ARBA00009902"/>
    </source>
</evidence>
<dbReference type="InterPro" id="IPR018053">
    <property type="entry name" value="Glyco_hydro_32_AS"/>
</dbReference>
<sequence length="515" mass="59031">MKKHIRMWAAAMLTVLTSCTAQQSSSKLISEISTPARPVLHFTPEKNWINDPNGMFFYQGEYHLFYQYNPYGEKWGHMSWGHAVSKDLISWEHLPVALEEEDKVMIFSGSAVVDYQNTSGFGTGNEPPIVAIYTAYDAKSGFQSQSIAYSNDKGRTFKKYNQNPVIDLKKADFRDPKVFWYQADKKWIMTVSLSQEKKVQFYSSKDLKKWDLMSEFGPAGVTAGIWECPDLFQLDYNNESVWVLGVNLGTHSIAGGSGLQYFLGDFDGKAFKVNPSLTKEPLNFIEYGKDFYAAVVWEGTPDQTKERKWLGWMNNWEYADKVPYYGWRGSMSVPRTLRLQKQDGYFYLKQEPVKEIDNYKKKSVEKNAIGIQDANALFSGFIKSDSLSFSTSFVISPSEIHDFLKFNIKGKGSSVINFTYDKAANELVLVRAKSSKNVDSKQYPTIQRVKLDKSDREFEVRIIVDKYSMEVFTHDGKYVFTNLFFAPSNDINVSFEASKKDQKLVFKSIGLYTYL</sequence>
<feature type="domain" description="Glycosyl hydrolase family 32 C-terminal" evidence="7">
    <location>
        <begin position="363"/>
        <end position="508"/>
    </location>
</feature>
<evidence type="ECO:0000259" key="6">
    <source>
        <dbReference type="Pfam" id="PF00251"/>
    </source>
</evidence>
<dbReference type="RefSeq" id="WP_341691120.1">
    <property type="nucleotide sequence ID" value="NZ_JBBYHS010000007.1"/>
</dbReference>
<evidence type="ECO:0000256" key="3">
    <source>
        <dbReference type="ARBA" id="ARBA00023295"/>
    </source>
</evidence>
<keyword evidence="5" id="KW-0732">Signal</keyword>
<dbReference type="CDD" id="cd18622">
    <property type="entry name" value="GH32_Inu-like"/>
    <property type="match status" value="1"/>
</dbReference>
<reference evidence="8 9" key="1">
    <citation type="submission" date="2024-04" db="EMBL/GenBank/DDBJ databases">
        <title>Flavobacterium sp. DGU38 16S ribosomal RNA gene Genome sequencing and assembly.</title>
        <authorList>
            <person name="Park S."/>
        </authorList>
    </citation>
    <scope>NUCLEOTIDE SEQUENCE [LARGE SCALE GENOMIC DNA]</scope>
    <source>
        <strain evidence="8 9">DGU38</strain>
    </source>
</reference>
<comment type="caution">
    <text evidence="8">The sequence shown here is derived from an EMBL/GenBank/DDBJ whole genome shotgun (WGS) entry which is preliminary data.</text>
</comment>
<evidence type="ECO:0000256" key="5">
    <source>
        <dbReference type="SAM" id="SignalP"/>
    </source>
</evidence>
<dbReference type="PROSITE" id="PS00609">
    <property type="entry name" value="GLYCOSYL_HYDROL_F32"/>
    <property type="match status" value="1"/>
</dbReference>
<dbReference type="InterPro" id="IPR013189">
    <property type="entry name" value="Glyco_hydro_32_C"/>
</dbReference>
<dbReference type="Proteomes" id="UP001485226">
    <property type="component" value="Unassembled WGS sequence"/>
</dbReference>
<gene>
    <name evidence="8" type="ORF">AAEO57_07375</name>
</gene>
<dbReference type="PANTHER" id="PTHR42800:SF1">
    <property type="entry name" value="EXOINULINASE INUD (AFU_ORTHOLOGUE AFUA_5G00480)"/>
    <property type="match status" value="1"/>
</dbReference>
<dbReference type="InterPro" id="IPR001362">
    <property type="entry name" value="Glyco_hydro_32"/>
</dbReference>
<keyword evidence="3 4" id="KW-0326">Glycosidase</keyword>
<dbReference type="SUPFAM" id="SSF75005">
    <property type="entry name" value="Arabinanase/levansucrase/invertase"/>
    <property type="match status" value="1"/>
</dbReference>
<comment type="similarity">
    <text evidence="1 4">Belongs to the glycosyl hydrolase 32 family.</text>
</comment>
<name>A0ABU9IMC3_9FLAO</name>
<dbReference type="GO" id="GO:0016787">
    <property type="term" value="F:hydrolase activity"/>
    <property type="evidence" value="ECO:0007669"/>
    <property type="project" value="UniProtKB-KW"/>
</dbReference>
<organism evidence="8 9">
    <name type="scientific">Flavobacterium calami</name>
    <dbReference type="NCBI Taxonomy" id="3139144"/>
    <lineage>
        <taxon>Bacteria</taxon>
        <taxon>Pseudomonadati</taxon>
        <taxon>Bacteroidota</taxon>
        <taxon>Flavobacteriia</taxon>
        <taxon>Flavobacteriales</taxon>
        <taxon>Flavobacteriaceae</taxon>
        <taxon>Flavobacterium</taxon>
    </lineage>
</organism>
<dbReference type="Gene3D" id="2.115.10.20">
    <property type="entry name" value="Glycosyl hydrolase domain, family 43"/>
    <property type="match status" value="1"/>
</dbReference>
<evidence type="ECO:0000313" key="8">
    <source>
        <dbReference type="EMBL" id="MEL1253588.1"/>
    </source>
</evidence>
<keyword evidence="9" id="KW-1185">Reference proteome</keyword>
<dbReference type="Gene3D" id="2.60.120.560">
    <property type="entry name" value="Exo-inulinase, domain 1"/>
    <property type="match status" value="1"/>
</dbReference>
<dbReference type="Pfam" id="PF08244">
    <property type="entry name" value="Glyco_hydro_32C"/>
    <property type="match status" value="1"/>
</dbReference>
<keyword evidence="2 4" id="KW-0378">Hydrolase</keyword>
<evidence type="ECO:0000313" key="9">
    <source>
        <dbReference type="Proteomes" id="UP001485226"/>
    </source>
</evidence>
<dbReference type="PROSITE" id="PS51257">
    <property type="entry name" value="PROKAR_LIPOPROTEIN"/>
    <property type="match status" value="1"/>
</dbReference>
<feature type="chain" id="PRO_5045609904" evidence="5">
    <location>
        <begin position="24"/>
        <end position="515"/>
    </location>
</feature>
<dbReference type="InterPro" id="IPR023296">
    <property type="entry name" value="Glyco_hydro_beta-prop_sf"/>
</dbReference>
<feature type="signal peptide" evidence="5">
    <location>
        <begin position="1"/>
        <end position="23"/>
    </location>
</feature>
<proteinExistence type="inferred from homology"/>
<dbReference type="SUPFAM" id="SSF49899">
    <property type="entry name" value="Concanavalin A-like lectins/glucanases"/>
    <property type="match status" value="1"/>
</dbReference>
<evidence type="ECO:0000259" key="7">
    <source>
        <dbReference type="Pfam" id="PF08244"/>
    </source>
</evidence>
<accession>A0ABU9IMC3</accession>
<evidence type="ECO:0000256" key="4">
    <source>
        <dbReference type="RuleBase" id="RU362110"/>
    </source>
</evidence>
<dbReference type="EMBL" id="JBBYHS010000007">
    <property type="protein sequence ID" value="MEL1253588.1"/>
    <property type="molecule type" value="Genomic_DNA"/>
</dbReference>
<protein>
    <submittedName>
        <fullName evidence="8">Glycoside hydrolase family 32 protein</fullName>
    </submittedName>
</protein>